<feature type="domain" description="SnoaL-like" evidence="1">
    <location>
        <begin position="24"/>
        <end position="64"/>
    </location>
</feature>
<feature type="non-terminal residue" evidence="2">
    <location>
        <position position="65"/>
    </location>
</feature>
<sequence length="65" mass="7519">MTNPQFSRAELAAAFDVFEQTVAHAAETKDWDAWVAHYPPDVEYIEHAMGTMHGRDEVRSWIRKT</sequence>
<reference evidence="2 3" key="1">
    <citation type="submission" date="2018-09" db="EMBL/GenBank/DDBJ databases">
        <title>Metagenome Assembled Genomes from an Advanced Water Purification Facility.</title>
        <authorList>
            <person name="Stamps B.W."/>
            <person name="Spear J.R."/>
        </authorList>
    </citation>
    <scope>NUCLEOTIDE SEQUENCE [LARGE SCALE GENOMIC DNA]</scope>
    <source>
        <strain evidence="2">Bin_29_2</strain>
    </source>
</reference>
<proteinExistence type="predicted"/>
<comment type="caution">
    <text evidence="2">The sequence shown here is derived from an EMBL/GenBank/DDBJ whole genome shotgun (WGS) entry which is preliminary data.</text>
</comment>
<protein>
    <submittedName>
        <fullName evidence="2">Nuclear transport factor 2 family protein</fullName>
    </submittedName>
</protein>
<dbReference type="AlphaFoldDB" id="A0A5C7YAP3"/>
<evidence type="ECO:0000259" key="1">
    <source>
        <dbReference type="Pfam" id="PF12680"/>
    </source>
</evidence>
<dbReference type="RefSeq" id="WP_276759275.1">
    <property type="nucleotide sequence ID" value="NZ_SSGD01000023.1"/>
</dbReference>
<dbReference type="InterPro" id="IPR037401">
    <property type="entry name" value="SnoaL-like"/>
</dbReference>
<accession>A0A5C7YAP3</accession>
<dbReference type="SUPFAM" id="SSF54427">
    <property type="entry name" value="NTF2-like"/>
    <property type="match status" value="1"/>
</dbReference>
<dbReference type="Proteomes" id="UP000321797">
    <property type="component" value="Unassembled WGS sequence"/>
</dbReference>
<name>A0A5C7YAP3_9MYCO</name>
<dbReference type="Gene3D" id="3.10.450.50">
    <property type="match status" value="1"/>
</dbReference>
<evidence type="ECO:0000313" key="2">
    <source>
        <dbReference type="EMBL" id="TXI58673.1"/>
    </source>
</evidence>
<dbReference type="EMBL" id="SSGD01000023">
    <property type="protein sequence ID" value="TXI58673.1"/>
    <property type="molecule type" value="Genomic_DNA"/>
</dbReference>
<organism evidence="2 3">
    <name type="scientific">Mycolicibacter arupensis</name>
    <dbReference type="NCBI Taxonomy" id="342002"/>
    <lineage>
        <taxon>Bacteria</taxon>
        <taxon>Bacillati</taxon>
        <taxon>Actinomycetota</taxon>
        <taxon>Actinomycetes</taxon>
        <taxon>Mycobacteriales</taxon>
        <taxon>Mycobacteriaceae</taxon>
        <taxon>Mycolicibacter</taxon>
    </lineage>
</organism>
<dbReference type="Pfam" id="PF12680">
    <property type="entry name" value="SnoaL_2"/>
    <property type="match status" value="1"/>
</dbReference>
<dbReference type="InterPro" id="IPR032710">
    <property type="entry name" value="NTF2-like_dom_sf"/>
</dbReference>
<gene>
    <name evidence="2" type="ORF">E6Q54_04990</name>
</gene>
<evidence type="ECO:0000313" key="3">
    <source>
        <dbReference type="Proteomes" id="UP000321797"/>
    </source>
</evidence>